<evidence type="ECO:0000256" key="6">
    <source>
        <dbReference type="ARBA" id="ARBA00023136"/>
    </source>
</evidence>
<feature type="transmembrane region" description="Helical" evidence="8">
    <location>
        <begin position="65"/>
        <end position="90"/>
    </location>
</feature>
<dbReference type="Gene3D" id="1.10.4160.10">
    <property type="entry name" value="Hydantoin permease"/>
    <property type="match status" value="1"/>
</dbReference>
<comment type="similarity">
    <text evidence="2 7">Belongs to the purine-cytosine permease (2.A.39) family.</text>
</comment>
<feature type="transmembrane region" description="Helical" evidence="8">
    <location>
        <begin position="217"/>
        <end position="239"/>
    </location>
</feature>
<evidence type="ECO:0000256" key="7">
    <source>
        <dbReference type="PIRNR" id="PIRNR002744"/>
    </source>
</evidence>
<evidence type="ECO:0000256" key="2">
    <source>
        <dbReference type="ARBA" id="ARBA00008974"/>
    </source>
</evidence>
<sequence length="487" mass="50713">MSSSTQVEKPGSGSTLGVEANGINVIDESERHGRPFDLFWPWAASNISILGMSWGAYVLSFGISLWQGVVAGLVGAIGSFLLVGLAAIAGKRGSAPTLTLSRAPYGVRGNVVPGIVSYLLLVGWEIALVAIATFASDTVFTRLGWGGGNATKVVAFLCVVAVIVGAGILGFAAIMKLQKWLTIATIVATVVFMALTLDHIDLGAAADAAPGGGTAWIGAMLLVFTGFGIGWTNCAADYSRYLPRSASSTGIATWTTVGAALPVCVLIVYGLLLCASDPQLTDKMFTDPVGALTTLVPDWFLVPFFLVAVAGLVSGAVLDIYSSGLSLLAIGLRVPRWVAAGLDGVLMILGSIYVIWFAADFLGPFQGFLITLGVPLAAWCGIFLADLLLRKRDYDAEALFDAGGRYGSVNGAALALLVVGSLLGWGLVTNTYAAWLSWQGYLLGPFGLGGKEGDWAFANVGVAVALAVGFLGYLLLCAGRVRRQEDR</sequence>
<evidence type="ECO:0000313" key="10">
    <source>
        <dbReference type="Proteomes" id="UP000291189"/>
    </source>
</evidence>
<name>A0A4Q5ISV0_9ACTN</name>
<dbReference type="AlphaFoldDB" id="A0A4Q5ISV0"/>
<reference evidence="9 10" key="1">
    <citation type="submission" date="2019-01" db="EMBL/GenBank/DDBJ databases">
        <title>Nocardioides guangzhouensis sp. nov., an actinobacterium isolated from soil.</title>
        <authorList>
            <person name="Fu Y."/>
            <person name="Cai Y."/>
            <person name="Lin Z."/>
            <person name="Chen P."/>
        </authorList>
    </citation>
    <scope>NUCLEOTIDE SEQUENCE [LARGE SCALE GENOMIC DNA]</scope>
    <source>
        <strain evidence="9 10">NBRC 105384</strain>
    </source>
</reference>
<dbReference type="PANTHER" id="PTHR31806">
    <property type="entry name" value="PURINE-CYTOSINE PERMEASE FCY2-RELATED"/>
    <property type="match status" value="1"/>
</dbReference>
<dbReference type="EMBL" id="SDPU01000037">
    <property type="protein sequence ID" value="RYU08822.1"/>
    <property type="molecule type" value="Genomic_DNA"/>
</dbReference>
<feature type="transmembrane region" description="Helical" evidence="8">
    <location>
        <begin position="304"/>
        <end position="330"/>
    </location>
</feature>
<keyword evidence="4 8" id="KW-0812">Transmembrane</keyword>
<keyword evidence="5 8" id="KW-1133">Transmembrane helix</keyword>
<keyword evidence="10" id="KW-1185">Reference proteome</keyword>
<feature type="transmembrane region" description="Helical" evidence="8">
    <location>
        <begin position="111"/>
        <end position="134"/>
    </location>
</feature>
<dbReference type="GO" id="GO:0005886">
    <property type="term" value="C:plasma membrane"/>
    <property type="evidence" value="ECO:0007669"/>
    <property type="project" value="TreeGrafter"/>
</dbReference>
<evidence type="ECO:0000256" key="1">
    <source>
        <dbReference type="ARBA" id="ARBA00004141"/>
    </source>
</evidence>
<gene>
    <name evidence="9" type="ORF">ETU37_22435</name>
</gene>
<feature type="transmembrane region" description="Helical" evidence="8">
    <location>
        <begin position="251"/>
        <end position="272"/>
    </location>
</feature>
<feature type="transmembrane region" description="Helical" evidence="8">
    <location>
        <begin position="409"/>
        <end position="435"/>
    </location>
</feature>
<feature type="transmembrane region" description="Helical" evidence="8">
    <location>
        <begin position="180"/>
        <end position="197"/>
    </location>
</feature>
<accession>A0A4Q5ISV0</accession>
<evidence type="ECO:0000313" key="9">
    <source>
        <dbReference type="EMBL" id="RYU08822.1"/>
    </source>
</evidence>
<evidence type="ECO:0000256" key="5">
    <source>
        <dbReference type="ARBA" id="ARBA00022989"/>
    </source>
</evidence>
<feature type="transmembrane region" description="Helical" evidence="8">
    <location>
        <begin position="337"/>
        <end position="359"/>
    </location>
</feature>
<dbReference type="InterPro" id="IPR026030">
    <property type="entry name" value="Pur-cyt_permease_Fcy2/21/22"/>
</dbReference>
<comment type="caution">
    <text evidence="9">The sequence shown here is derived from an EMBL/GenBank/DDBJ whole genome shotgun (WGS) entry which is preliminary data.</text>
</comment>
<proteinExistence type="inferred from homology"/>
<feature type="transmembrane region" description="Helical" evidence="8">
    <location>
        <begin position="365"/>
        <end position="389"/>
    </location>
</feature>
<keyword evidence="3 7" id="KW-0813">Transport</keyword>
<organism evidence="9 10">
    <name type="scientific">Nocardioides iriomotensis</name>
    <dbReference type="NCBI Taxonomy" id="715784"/>
    <lineage>
        <taxon>Bacteria</taxon>
        <taxon>Bacillati</taxon>
        <taxon>Actinomycetota</taxon>
        <taxon>Actinomycetes</taxon>
        <taxon>Propionibacteriales</taxon>
        <taxon>Nocardioidaceae</taxon>
        <taxon>Nocardioides</taxon>
    </lineage>
</organism>
<keyword evidence="6 7" id="KW-0472">Membrane</keyword>
<comment type="subcellular location">
    <subcellularLocation>
        <location evidence="1">Membrane</location>
        <topology evidence="1">Multi-pass membrane protein</topology>
    </subcellularLocation>
</comment>
<protein>
    <submittedName>
        <fullName evidence="9">Allantoin permease</fullName>
    </submittedName>
</protein>
<dbReference type="GO" id="GO:0022857">
    <property type="term" value="F:transmembrane transporter activity"/>
    <property type="evidence" value="ECO:0007669"/>
    <property type="project" value="InterPro"/>
</dbReference>
<dbReference type="PIRSF" id="PIRSF002744">
    <property type="entry name" value="Pur-cyt_permease"/>
    <property type="match status" value="1"/>
</dbReference>
<dbReference type="PANTHER" id="PTHR31806:SF1">
    <property type="entry name" value="PURINE-CYTOSINE PERMEASE FCY2-RELATED"/>
    <property type="match status" value="1"/>
</dbReference>
<dbReference type="Proteomes" id="UP000291189">
    <property type="component" value="Unassembled WGS sequence"/>
</dbReference>
<dbReference type="Pfam" id="PF02133">
    <property type="entry name" value="Transp_cyt_pur"/>
    <property type="match status" value="1"/>
</dbReference>
<evidence type="ECO:0000256" key="4">
    <source>
        <dbReference type="ARBA" id="ARBA00022692"/>
    </source>
</evidence>
<feature type="transmembrane region" description="Helical" evidence="8">
    <location>
        <begin position="38"/>
        <end position="59"/>
    </location>
</feature>
<feature type="transmembrane region" description="Helical" evidence="8">
    <location>
        <begin position="154"/>
        <end position="173"/>
    </location>
</feature>
<feature type="transmembrane region" description="Helical" evidence="8">
    <location>
        <begin position="455"/>
        <end position="478"/>
    </location>
</feature>
<dbReference type="InterPro" id="IPR001248">
    <property type="entry name" value="Pur-cyt_permease"/>
</dbReference>
<dbReference type="OrthoDB" id="9809167at2"/>
<dbReference type="RefSeq" id="WP_129989635.1">
    <property type="nucleotide sequence ID" value="NZ_SDPU01000037.1"/>
</dbReference>
<evidence type="ECO:0000256" key="8">
    <source>
        <dbReference type="SAM" id="Phobius"/>
    </source>
</evidence>
<evidence type="ECO:0000256" key="3">
    <source>
        <dbReference type="ARBA" id="ARBA00022448"/>
    </source>
</evidence>